<keyword evidence="2" id="KW-1185">Reference proteome</keyword>
<name>A0ABU0ENG2_9PSEU</name>
<dbReference type="RefSeq" id="WP_306988442.1">
    <property type="nucleotide sequence ID" value="NZ_JAUSUT010000001.1"/>
</dbReference>
<dbReference type="Proteomes" id="UP001229651">
    <property type="component" value="Unassembled WGS sequence"/>
</dbReference>
<accession>A0ABU0ENG2</accession>
<gene>
    <name evidence="1" type="ORF">FB470_000534</name>
</gene>
<reference evidence="1 2" key="1">
    <citation type="submission" date="2023-07" db="EMBL/GenBank/DDBJ databases">
        <title>Sequencing the genomes of 1000 actinobacteria strains.</title>
        <authorList>
            <person name="Klenk H.-P."/>
        </authorList>
    </citation>
    <scope>NUCLEOTIDE SEQUENCE [LARGE SCALE GENOMIC DNA]</scope>
    <source>
        <strain evidence="1 2">DSM 45805</strain>
    </source>
</reference>
<evidence type="ECO:0000313" key="1">
    <source>
        <dbReference type="EMBL" id="MDQ0376540.1"/>
    </source>
</evidence>
<organism evidence="1 2">
    <name type="scientific">Amycolatopsis thermophila</name>
    <dbReference type="NCBI Taxonomy" id="206084"/>
    <lineage>
        <taxon>Bacteria</taxon>
        <taxon>Bacillati</taxon>
        <taxon>Actinomycetota</taxon>
        <taxon>Actinomycetes</taxon>
        <taxon>Pseudonocardiales</taxon>
        <taxon>Pseudonocardiaceae</taxon>
        <taxon>Amycolatopsis</taxon>
    </lineage>
</organism>
<proteinExistence type="predicted"/>
<comment type="caution">
    <text evidence="1">The sequence shown here is derived from an EMBL/GenBank/DDBJ whole genome shotgun (WGS) entry which is preliminary data.</text>
</comment>
<sequence>MTEDRPYVVAEVHEGPMDYAVRHGDRDVKQFHGPSAWMRATTLANLLNDELAARAERTYEDWGVRHRSEGAETVEVRDDRQHAQEWIVGGFFGPSAELVCRTVFVGPWRPAPPDTAAAPAEGKPQPCADGFHWVGQSFDTCERCGLPAWEHAGEARLADGSPFTDGGFVLRPWEPGEADAIRRKWDPSYEGERNQ</sequence>
<protein>
    <submittedName>
        <fullName evidence="1">Uncharacterized protein</fullName>
    </submittedName>
</protein>
<evidence type="ECO:0000313" key="2">
    <source>
        <dbReference type="Proteomes" id="UP001229651"/>
    </source>
</evidence>
<dbReference type="EMBL" id="JAUSUT010000001">
    <property type="protein sequence ID" value="MDQ0376540.1"/>
    <property type="molecule type" value="Genomic_DNA"/>
</dbReference>